<name>A0A6C0EK90_9ZZZZ</name>
<accession>A0A6C0EK90</accession>
<organism evidence="1">
    <name type="scientific">viral metagenome</name>
    <dbReference type="NCBI Taxonomy" id="1070528"/>
    <lineage>
        <taxon>unclassified sequences</taxon>
        <taxon>metagenomes</taxon>
        <taxon>organismal metagenomes</taxon>
    </lineage>
</organism>
<dbReference type="AlphaFoldDB" id="A0A6C0EK90"/>
<protein>
    <submittedName>
        <fullName evidence="1">Uncharacterized protein</fullName>
    </submittedName>
</protein>
<proteinExistence type="predicted"/>
<evidence type="ECO:0000313" key="1">
    <source>
        <dbReference type="EMBL" id="QHT29467.1"/>
    </source>
</evidence>
<dbReference type="EMBL" id="MN738877">
    <property type="protein sequence ID" value="QHT29467.1"/>
    <property type="molecule type" value="Genomic_DNA"/>
</dbReference>
<reference evidence="1" key="1">
    <citation type="journal article" date="2020" name="Nature">
        <title>Giant virus diversity and host interactions through global metagenomics.</title>
        <authorList>
            <person name="Schulz F."/>
            <person name="Roux S."/>
            <person name="Paez-Espino D."/>
            <person name="Jungbluth S."/>
            <person name="Walsh D.A."/>
            <person name="Denef V.J."/>
            <person name="McMahon K.D."/>
            <person name="Konstantinidis K.T."/>
            <person name="Eloe-Fadrosh E.A."/>
            <person name="Kyrpides N.C."/>
            <person name="Woyke T."/>
        </authorList>
    </citation>
    <scope>NUCLEOTIDE SEQUENCE</scope>
    <source>
        <strain evidence="1">GVMAG-M-3300005589-24</strain>
    </source>
</reference>
<sequence>MLNEETVTFGKYKDLSLDKMLRDRKYCDWLIKQDWFCKQYEYLYNRVQEHNPQRFFFSEEIPEIKETFIPVDDFLSQYKYFQLLPLKEIKINLTENEKKCYKFYRKMIKGLKEKIVDNAGPNPYNIKAPNSWLKKFETKYELSRDMFKEFLTAHDLPNLPYIVEDIKRMGGIDYKGARSYIIAKEKSVKQEGFWEQKLKEKYGEDIGTQFKFQKCIFDFIRIKTNTLYECKLGLKDFNEDQHNKYLVTLGSYSMVYLIDRDCVVDIEKKTIFTTKPEKYRNYLLSATGKFDNLIRDYNTEHVDCIEDCI</sequence>